<dbReference type="Proteomes" id="UP001175211">
    <property type="component" value="Unassembled WGS sequence"/>
</dbReference>
<proteinExistence type="predicted"/>
<comment type="caution">
    <text evidence="3">The sequence shown here is derived from an EMBL/GenBank/DDBJ whole genome shotgun (WGS) entry which is preliminary data.</text>
</comment>
<dbReference type="GeneID" id="85363610"/>
<sequence length="259" mass="29528">MVSLAKSVPESFSDIDILLAYTHPVTSRSEGKPDYYADISWTRKEPQIPALAGLCEFYFEWGFKESIIKRFRTLIWPGIVLRTLRRYILDDDPEQVFTLFSGDHWQPVPGDGWMKKIHSQREHHSTDETLEYRVEIDPTALVMLAEAGVRGIRRHHDEDRKERPTDPLRLWLPAVVVRQAKPELVEAYEKVTRKDSTSQGQDIRWFFPPAEKSRTAMTLKDSPVANAAITPSAPSTSTKATPSRNTRPFPASLRGGPKS</sequence>
<evidence type="ECO:0000256" key="1">
    <source>
        <dbReference type="SAM" id="MobiDB-lite"/>
    </source>
</evidence>
<feature type="compositionally biased region" description="Low complexity" evidence="1">
    <location>
        <begin position="227"/>
        <end position="243"/>
    </location>
</feature>
<name>A0AA39NLA1_ARMTA</name>
<dbReference type="Pfam" id="PF18380">
    <property type="entry name" value="GEN1_C"/>
    <property type="match status" value="1"/>
</dbReference>
<dbReference type="AlphaFoldDB" id="A0AA39NLA1"/>
<reference evidence="3" key="1">
    <citation type="submission" date="2023-06" db="EMBL/GenBank/DDBJ databases">
        <authorList>
            <consortium name="Lawrence Berkeley National Laboratory"/>
            <person name="Ahrendt S."/>
            <person name="Sahu N."/>
            <person name="Indic B."/>
            <person name="Wong-Bajracharya J."/>
            <person name="Merenyi Z."/>
            <person name="Ke H.-M."/>
            <person name="Monk M."/>
            <person name="Kocsube S."/>
            <person name="Drula E."/>
            <person name="Lipzen A."/>
            <person name="Balint B."/>
            <person name="Henrissat B."/>
            <person name="Andreopoulos B."/>
            <person name="Martin F.M."/>
            <person name="Harder C.B."/>
            <person name="Rigling D."/>
            <person name="Ford K.L."/>
            <person name="Foster G.D."/>
            <person name="Pangilinan J."/>
            <person name="Papanicolaou A."/>
            <person name="Barry K."/>
            <person name="LaButti K."/>
            <person name="Viragh M."/>
            <person name="Koriabine M."/>
            <person name="Yan M."/>
            <person name="Riley R."/>
            <person name="Champramary S."/>
            <person name="Plett K.L."/>
            <person name="Tsai I.J."/>
            <person name="Slot J."/>
            <person name="Sipos G."/>
            <person name="Plett J."/>
            <person name="Nagy L.G."/>
            <person name="Grigoriev I.V."/>
        </authorList>
    </citation>
    <scope>NUCLEOTIDE SEQUENCE</scope>
    <source>
        <strain evidence="3">CCBAS 213</strain>
    </source>
</reference>
<feature type="region of interest" description="Disordered" evidence="1">
    <location>
        <begin position="220"/>
        <end position="259"/>
    </location>
</feature>
<protein>
    <recommendedName>
        <fullName evidence="2">Holliday junction resolvase Gen1 C-terminal domain-containing protein</fullName>
    </recommendedName>
</protein>
<dbReference type="EMBL" id="JAUEPS010000002">
    <property type="protein sequence ID" value="KAK0467725.1"/>
    <property type="molecule type" value="Genomic_DNA"/>
</dbReference>
<dbReference type="InterPro" id="IPR041177">
    <property type="entry name" value="GEN1_C"/>
</dbReference>
<feature type="domain" description="Holliday junction resolvase Gen1 C-terminal" evidence="2">
    <location>
        <begin position="115"/>
        <end position="159"/>
    </location>
</feature>
<evidence type="ECO:0000259" key="2">
    <source>
        <dbReference type="Pfam" id="PF18380"/>
    </source>
</evidence>
<organism evidence="3 4">
    <name type="scientific">Armillaria tabescens</name>
    <name type="common">Ringless honey mushroom</name>
    <name type="synonym">Agaricus tabescens</name>
    <dbReference type="NCBI Taxonomy" id="1929756"/>
    <lineage>
        <taxon>Eukaryota</taxon>
        <taxon>Fungi</taxon>
        <taxon>Dikarya</taxon>
        <taxon>Basidiomycota</taxon>
        <taxon>Agaricomycotina</taxon>
        <taxon>Agaricomycetes</taxon>
        <taxon>Agaricomycetidae</taxon>
        <taxon>Agaricales</taxon>
        <taxon>Marasmiineae</taxon>
        <taxon>Physalacriaceae</taxon>
        <taxon>Desarmillaria</taxon>
    </lineage>
</organism>
<keyword evidence="4" id="KW-1185">Reference proteome</keyword>
<evidence type="ECO:0000313" key="3">
    <source>
        <dbReference type="EMBL" id="KAK0467725.1"/>
    </source>
</evidence>
<accession>A0AA39NLA1</accession>
<gene>
    <name evidence="3" type="ORF">EV420DRAFT_1742825</name>
</gene>
<evidence type="ECO:0000313" key="4">
    <source>
        <dbReference type="Proteomes" id="UP001175211"/>
    </source>
</evidence>
<dbReference type="RefSeq" id="XP_060338000.1">
    <property type="nucleotide sequence ID" value="XM_060480062.1"/>
</dbReference>